<accession>A0A179UTR8</accession>
<dbReference type="STRING" id="559298.A0A179UTR8"/>
<reference evidence="5" key="1">
    <citation type="journal article" date="2015" name="PLoS Genet.">
        <title>The dynamic genome and transcriptome of the human fungal pathogen Blastomyces and close relative Emmonsia.</title>
        <authorList>
            <person name="Munoz J.F."/>
            <person name="Gauthier G.M."/>
            <person name="Desjardins C.A."/>
            <person name="Gallo J.E."/>
            <person name="Holder J."/>
            <person name="Sullivan T.D."/>
            <person name="Marty A.J."/>
            <person name="Carmen J.C."/>
            <person name="Chen Z."/>
            <person name="Ding L."/>
            <person name="Gujja S."/>
            <person name="Magrini V."/>
            <person name="Misas E."/>
            <person name="Mitreva M."/>
            <person name="Priest M."/>
            <person name="Saif S."/>
            <person name="Whiston E.A."/>
            <person name="Young S."/>
            <person name="Zeng Q."/>
            <person name="Goldman W.E."/>
            <person name="Mardis E.R."/>
            <person name="Taylor J.W."/>
            <person name="McEwen J.G."/>
            <person name="Clay O.K."/>
            <person name="Klein B.S."/>
            <person name="Cuomo C.A."/>
        </authorList>
    </citation>
    <scope>NUCLEOTIDE SEQUENCE [LARGE SCALE GENOMIC DNA]</scope>
    <source>
        <strain evidence="5">SLH14081</strain>
    </source>
</reference>
<dbReference type="FunFam" id="3.40.50.720:FF:000426">
    <property type="entry name" value="Aldehyde reductase 2"/>
    <property type="match status" value="1"/>
</dbReference>
<dbReference type="PANTHER" id="PTHR10366:SF562">
    <property type="entry name" value="ALDEHYDE REDUCTASE II (AFU_ORTHOLOGUE AFUA_1G11360)"/>
    <property type="match status" value="1"/>
</dbReference>
<evidence type="ECO:0000313" key="4">
    <source>
        <dbReference type="EMBL" id="OAT10568.1"/>
    </source>
</evidence>
<dbReference type="GO" id="GO:0016616">
    <property type="term" value="F:oxidoreductase activity, acting on the CH-OH group of donors, NAD or NADP as acceptor"/>
    <property type="evidence" value="ECO:0007669"/>
    <property type="project" value="TreeGrafter"/>
</dbReference>
<dbReference type="VEuPathDB" id="FungiDB:BDBG_06391"/>
<feature type="domain" description="NAD-dependent epimerase/dehydratase" evidence="3">
    <location>
        <begin position="16"/>
        <end position="204"/>
    </location>
</feature>
<dbReference type="Gene3D" id="3.40.50.720">
    <property type="entry name" value="NAD(P)-binding Rossmann-like Domain"/>
    <property type="match status" value="1"/>
</dbReference>
<proteinExistence type="inferred from homology"/>
<evidence type="ECO:0000313" key="5">
    <source>
        <dbReference type="Proteomes" id="UP000002038"/>
    </source>
</evidence>
<dbReference type="KEGG" id="bgh:BDBG_06391"/>
<keyword evidence="1" id="KW-0560">Oxidoreductase</keyword>
<gene>
    <name evidence="4" type="ORF">BDBG_06391</name>
</gene>
<dbReference type="AlphaFoldDB" id="A0A179UTR8"/>
<dbReference type="InterPro" id="IPR050425">
    <property type="entry name" value="NAD(P)_dehydrat-like"/>
</dbReference>
<comment type="similarity">
    <text evidence="2">Belongs to the NAD(P)-dependent epimerase/dehydratase family. Dihydroflavonol-4-reductase subfamily.</text>
</comment>
<name>A0A179UTR8_BLAGS</name>
<dbReference type="EMBL" id="GG657460">
    <property type="protein sequence ID" value="OAT10568.1"/>
    <property type="molecule type" value="Genomic_DNA"/>
</dbReference>
<dbReference type="GeneID" id="42528173"/>
<dbReference type="Proteomes" id="UP000002038">
    <property type="component" value="Unassembled WGS sequence"/>
</dbReference>
<evidence type="ECO:0000259" key="3">
    <source>
        <dbReference type="Pfam" id="PF01370"/>
    </source>
</evidence>
<evidence type="ECO:0000256" key="2">
    <source>
        <dbReference type="ARBA" id="ARBA00023445"/>
    </source>
</evidence>
<dbReference type="RefSeq" id="XP_031579399.1">
    <property type="nucleotide sequence ID" value="XM_031722592.1"/>
</dbReference>
<dbReference type="SUPFAM" id="SSF51735">
    <property type="entry name" value="NAD(P)-binding Rossmann-fold domains"/>
    <property type="match status" value="1"/>
</dbReference>
<dbReference type="Pfam" id="PF01370">
    <property type="entry name" value="Epimerase"/>
    <property type="match status" value="1"/>
</dbReference>
<evidence type="ECO:0000256" key="1">
    <source>
        <dbReference type="ARBA" id="ARBA00023002"/>
    </source>
</evidence>
<organism evidence="4 5">
    <name type="scientific">Blastomyces gilchristii (strain SLH14081)</name>
    <name type="common">Blastomyces dermatitidis</name>
    <dbReference type="NCBI Taxonomy" id="559298"/>
    <lineage>
        <taxon>Eukaryota</taxon>
        <taxon>Fungi</taxon>
        <taxon>Dikarya</taxon>
        <taxon>Ascomycota</taxon>
        <taxon>Pezizomycotina</taxon>
        <taxon>Eurotiomycetes</taxon>
        <taxon>Eurotiomycetidae</taxon>
        <taxon>Onygenales</taxon>
        <taxon>Ajellomycetaceae</taxon>
        <taxon>Blastomyces</taxon>
    </lineage>
</organism>
<dbReference type="InterPro" id="IPR036291">
    <property type="entry name" value="NAD(P)-bd_dom_sf"/>
</dbReference>
<dbReference type="InterPro" id="IPR001509">
    <property type="entry name" value="Epimerase_deHydtase"/>
</dbReference>
<sequence>MPAATEKLAIPRGSLVLVTGANGYIASHVIDQLLQANFRVRGTVRKLTRGLWLNDHFTSKYGPGKFELVEVPDMAVTHAYDDAVKGASGLIHIATPVLVTYDPNEGIPMVTNGTVNTLESARREPLMKRVVLTSSSTAAASPRPDVEFTMDKGTWNDEIVHAAWAPPPYEGWQRRHNVYAASKTEGEKVAWKWMRENQPGFVLNTVLPNANFGEVLSPQHQGFPSTAGWVRAVWEGFKGKYADEVSNKPQYYVNVRDNALVHVAALIYADVQAERLFAFAQPYNWNNILAVMRKLYPDREFIDDIPDLGRDLSKVTNQGAEDLLKRISGKGWTGFEQTIKEATEGFIKC</sequence>
<dbReference type="PANTHER" id="PTHR10366">
    <property type="entry name" value="NAD DEPENDENT EPIMERASE/DEHYDRATASE"/>
    <property type="match status" value="1"/>
</dbReference>
<dbReference type="OrthoDB" id="1026733at2759"/>
<protein>
    <submittedName>
        <fullName evidence="4">Aldehyde reductase II</fullName>
    </submittedName>
</protein>
<keyword evidence="5" id="KW-1185">Reference proteome</keyword>